<dbReference type="InterPro" id="IPR041698">
    <property type="entry name" value="Methyltransf_25"/>
</dbReference>
<dbReference type="AlphaFoldDB" id="A0A0N9I4J1"/>
<evidence type="ECO:0000313" key="6">
    <source>
        <dbReference type="Proteomes" id="UP000063699"/>
    </source>
</evidence>
<dbReference type="SUPFAM" id="SSF53335">
    <property type="entry name" value="S-adenosyl-L-methionine-dependent methyltransferases"/>
    <property type="match status" value="1"/>
</dbReference>
<proteinExistence type="predicted"/>
<dbReference type="KEGG" id="kphy:AOZ06_23815"/>
<keyword evidence="6" id="KW-1185">Reference proteome</keyword>
<dbReference type="PANTHER" id="PTHR43464">
    <property type="entry name" value="METHYLTRANSFERASE"/>
    <property type="match status" value="1"/>
</dbReference>
<evidence type="ECO:0000259" key="4">
    <source>
        <dbReference type="Pfam" id="PF13649"/>
    </source>
</evidence>
<dbReference type="Proteomes" id="UP000063699">
    <property type="component" value="Chromosome"/>
</dbReference>
<dbReference type="RefSeq" id="WP_054291433.1">
    <property type="nucleotide sequence ID" value="NZ_CP012752.1"/>
</dbReference>
<dbReference type="PANTHER" id="PTHR43464:SF19">
    <property type="entry name" value="UBIQUINONE BIOSYNTHESIS O-METHYLTRANSFERASE, MITOCHONDRIAL"/>
    <property type="match status" value="1"/>
</dbReference>
<dbReference type="CDD" id="cd02440">
    <property type="entry name" value="AdoMet_MTases"/>
    <property type="match status" value="1"/>
</dbReference>
<dbReference type="Pfam" id="PF13649">
    <property type="entry name" value="Methyltransf_25"/>
    <property type="match status" value="1"/>
</dbReference>
<evidence type="ECO:0000256" key="2">
    <source>
        <dbReference type="ARBA" id="ARBA00022679"/>
    </source>
</evidence>
<dbReference type="EMBL" id="CP012752">
    <property type="protein sequence ID" value="ALG09529.1"/>
    <property type="molecule type" value="Genomic_DNA"/>
</dbReference>
<feature type="domain" description="Methyltransferase" evidence="4">
    <location>
        <begin position="61"/>
        <end position="154"/>
    </location>
</feature>
<sequence>MTEQDSATPRFDLSTIDFDAVYSGDGPMMGDITFERPPWDIDGPQPVVVACEQAGKFTGEVLDIGSGAGGNAIALAQRGYSVTGVDGSAPAVRLASDRAAQRGVNVRFIVADATRLDGIEQQFDTVLDSALYHCLPPDTRAAYSASIHRVTNPGAQLHIFCFADVEEGAIPMPLTVSKNDLRGNLAPHWDITEIALEQYVTAVPVDIAREEFAKLNPAVDPARITIGSDEQGRALLPVWHLEATRK</sequence>
<evidence type="ECO:0000256" key="3">
    <source>
        <dbReference type="ARBA" id="ARBA00022691"/>
    </source>
</evidence>
<accession>A0A0N9I4J1</accession>
<evidence type="ECO:0000313" key="5">
    <source>
        <dbReference type="EMBL" id="ALG09529.1"/>
    </source>
</evidence>
<evidence type="ECO:0000256" key="1">
    <source>
        <dbReference type="ARBA" id="ARBA00022603"/>
    </source>
</evidence>
<name>A0A0N9I4J1_9PSEU</name>
<dbReference type="GO" id="GO:0008168">
    <property type="term" value="F:methyltransferase activity"/>
    <property type="evidence" value="ECO:0007669"/>
    <property type="project" value="UniProtKB-KW"/>
</dbReference>
<dbReference type="STRING" id="860235.AOZ06_23815"/>
<dbReference type="InterPro" id="IPR029063">
    <property type="entry name" value="SAM-dependent_MTases_sf"/>
</dbReference>
<reference evidence="5 6" key="1">
    <citation type="submission" date="2015-07" db="EMBL/GenBank/DDBJ databases">
        <title>Genome sequencing of Kibdelosporangium phytohabitans.</title>
        <authorList>
            <person name="Qin S."/>
            <person name="Xing K."/>
        </authorList>
    </citation>
    <scope>NUCLEOTIDE SEQUENCE [LARGE SCALE GENOMIC DNA]</scope>
    <source>
        <strain evidence="5 6">KLBMP1111</strain>
    </source>
</reference>
<keyword evidence="1" id="KW-0489">Methyltransferase</keyword>
<organism evidence="5 6">
    <name type="scientific">Kibdelosporangium phytohabitans</name>
    <dbReference type="NCBI Taxonomy" id="860235"/>
    <lineage>
        <taxon>Bacteria</taxon>
        <taxon>Bacillati</taxon>
        <taxon>Actinomycetota</taxon>
        <taxon>Actinomycetes</taxon>
        <taxon>Pseudonocardiales</taxon>
        <taxon>Pseudonocardiaceae</taxon>
        <taxon>Kibdelosporangium</taxon>
    </lineage>
</organism>
<dbReference type="OrthoDB" id="3825914at2"/>
<protein>
    <recommendedName>
        <fullName evidence="4">Methyltransferase domain-containing protein</fullName>
    </recommendedName>
</protein>
<dbReference type="GO" id="GO:0032259">
    <property type="term" value="P:methylation"/>
    <property type="evidence" value="ECO:0007669"/>
    <property type="project" value="UniProtKB-KW"/>
</dbReference>
<gene>
    <name evidence="5" type="ORF">AOZ06_23815</name>
</gene>
<dbReference type="Gene3D" id="3.40.50.150">
    <property type="entry name" value="Vaccinia Virus protein VP39"/>
    <property type="match status" value="1"/>
</dbReference>
<keyword evidence="2" id="KW-0808">Transferase</keyword>
<keyword evidence="3" id="KW-0949">S-adenosyl-L-methionine</keyword>